<sequence length="256" mass="28801">MVEGRQTMSDITSASEAKDEQLLGQFTELQIMTGETSATAGAFGHFENGVQSEEYHMDESVGRNLSPQGNGACHAKLLRRNSDEPKLHQRRSSLRSSSTTKLPKIPLRRRLSGDCITESGRRLRQDSFSRIDETQQIYKPGLTRGDHELDAAQIPVRRRGNSFPQENAPSFGFQQTREDHGIRRRSTPSSSATRRHQRKVGISSCSPEVSKWRMNMHKRSLNIDDDDNCDTLENSMSRSSSSSGFSSQSSLLYEYN</sequence>
<feature type="compositionally biased region" description="Polar residues" evidence="1">
    <location>
        <begin position="162"/>
        <end position="175"/>
    </location>
</feature>
<comment type="caution">
    <text evidence="2">The sequence shown here is derived from an EMBL/GenBank/DDBJ whole genome shotgun (WGS) entry which is preliminary data.</text>
</comment>
<organism evidence="2 3">
    <name type="scientific">Desmophyllum pertusum</name>
    <dbReference type="NCBI Taxonomy" id="174260"/>
    <lineage>
        <taxon>Eukaryota</taxon>
        <taxon>Metazoa</taxon>
        <taxon>Cnidaria</taxon>
        <taxon>Anthozoa</taxon>
        <taxon>Hexacorallia</taxon>
        <taxon>Scleractinia</taxon>
        <taxon>Caryophylliina</taxon>
        <taxon>Caryophylliidae</taxon>
        <taxon>Desmophyllum</taxon>
    </lineage>
</organism>
<feature type="compositionally biased region" description="Low complexity" evidence="1">
    <location>
        <begin position="235"/>
        <end position="250"/>
    </location>
</feature>
<feature type="region of interest" description="Disordered" evidence="1">
    <location>
        <begin position="158"/>
        <end position="208"/>
    </location>
</feature>
<accession>A0A9W9YM49</accession>
<protein>
    <submittedName>
        <fullName evidence="2">Uncharacterized protein</fullName>
    </submittedName>
</protein>
<dbReference type="Proteomes" id="UP001163046">
    <property type="component" value="Unassembled WGS sequence"/>
</dbReference>
<dbReference type="AlphaFoldDB" id="A0A9W9YM49"/>
<reference evidence="2" key="1">
    <citation type="submission" date="2023-01" db="EMBL/GenBank/DDBJ databases">
        <title>Genome assembly of the deep-sea coral Lophelia pertusa.</title>
        <authorList>
            <person name="Herrera S."/>
            <person name="Cordes E."/>
        </authorList>
    </citation>
    <scope>NUCLEOTIDE SEQUENCE</scope>
    <source>
        <strain evidence="2">USNM1676648</strain>
        <tissue evidence="2">Polyp</tissue>
    </source>
</reference>
<evidence type="ECO:0000256" key="1">
    <source>
        <dbReference type="SAM" id="MobiDB-lite"/>
    </source>
</evidence>
<feature type="region of interest" description="Disordered" evidence="1">
    <location>
        <begin position="81"/>
        <end position="103"/>
    </location>
</feature>
<evidence type="ECO:0000313" key="2">
    <source>
        <dbReference type="EMBL" id="KAJ7352933.1"/>
    </source>
</evidence>
<evidence type="ECO:0000313" key="3">
    <source>
        <dbReference type="Proteomes" id="UP001163046"/>
    </source>
</evidence>
<feature type="region of interest" description="Disordered" evidence="1">
    <location>
        <begin position="232"/>
        <end position="256"/>
    </location>
</feature>
<gene>
    <name evidence="2" type="ORF">OS493_032872</name>
</gene>
<keyword evidence="3" id="KW-1185">Reference proteome</keyword>
<name>A0A9W9YM49_9CNID</name>
<proteinExistence type="predicted"/>
<dbReference type="EMBL" id="MU827343">
    <property type="protein sequence ID" value="KAJ7352933.1"/>
    <property type="molecule type" value="Genomic_DNA"/>
</dbReference>